<dbReference type="EMBL" id="JAPQKI010000002">
    <property type="protein sequence ID" value="KAJ5111140.1"/>
    <property type="molecule type" value="Genomic_DNA"/>
</dbReference>
<name>A0A9W9G3V6_9EURO</name>
<comment type="caution">
    <text evidence="1">The sequence shown here is derived from an EMBL/GenBank/DDBJ whole genome shotgun (WGS) entry which is preliminary data.</text>
</comment>
<evidence type="ECO:0000313" key="2">
    <source>
        <dbReference type="Proteomes" id="UP001149074"/>
    </source>
</evidence>
<dbReference type="Proteomes" id="UP001149074">
    <property type="component" value="Unassembled WGS sequence"/>
</dbReference>
<proteinExistence type="predicted"/>
<organism evidence="1 2">
    <name type="scientific">Penicillium argentinense</name>
    <dbReference type="NCBI Taxonomy" id="1131581"/>
    <lineage>
        <taxon>Eukaryota</taxon>
        <taxon>Fungi</taxon>
        <taxon>Dikarya</taxon>
        <taxon>Ascomycota</taxon>
        <taxon>Pezizomycotina</taxon>
        <taxon>Eurotiomycetes</taxon>
        <taxon>Eurotiomycetidae</taxon>
        <taxon>Eurotiales</taxon>
        <taxon>Aspergillaceae</taxon>
        <taxon>Penicillium</taxon>
    </lineage>
</organism>
<sequence length="192" mass="21017">MPTTLSILVFVASPLDYARYRHTALFFDFNAQSSRNSSSEDEDQIETAVTDSALIQKTNTLMNRQDARPEFESDNANIKSSLMEVIGERGFFNFTERVNSAIPVSSTDLAHIIPVSTLEAAPPSALRLITSDTLIPSNASDEQDWNSQNWVGDALGRLVKAGYLDAGDRDRALDEMVDAVLEAGDEEVVSNG</sequence>
<dbReference type="AlphaFoldDB" id="A0A9W9G3V6"/>
<dbReference type="RefSeq" id="XP_056479210.1">
    <property type="nucleotide sequence ID" value="XM_056614169.1"/>
</dbReference>
<protein>
    <submittedName>
        <fullName evidence="1">Uncharacterized protein</fullName>
    </submittedName>
</protein>
<gene>
    <name evidence="1" type="ORF">N7532_001675</name>
</gene>
<reference evidence="1" key="1">
    <citation type="submission" date="2022-11" db="EMBL/GenBank/DDBJ databases">
        <authorList>
            <person name="Petersen C."/>
        </authorList>
    </citation>
    <scope>NUCLEOTIDE SEQUENCE</scope>
    <source>
        <strain evidence="1">IBT 30761</strain>
    </source>
</reference>
<dbReference type="OrthoDB" id="37659at2759"/>
<evidence type="ECO:0000313" key="1">
    <source>
        <dbReference type="EMBL" id="KAJ5111140.1"/>
    </source>
</evidence>
<dbReference type="GeneID" id="81353148"/>
<accession>A0A9W9G3V6</accession>
<reference evidence="1" key="2">
    <citation type="journal article" date="2023" name="IMA Fungus">
        <title>Comparative genomic study of the Penicillium genus elucidates a diverse pangenome and 15 lateral gene transfer events.</title>
        <authorList>
            <person name="Petersen C."/>
            <person name="Sorensen T."/>
            <person name="Nielsen M.R."/>
            <person name="Sondergaard T.E."/>
            <person name="Sorensen J.L."/>
            <person name="Fitzpatrick D.A."/>
            <person name="Frisvad J.C."/>
            <person name="Nielsen K.L."/>
        </authorList>
    </citation>
    <scope>NUCLEOTIDE SEQUENCE</scope>
    <source>
        <strain evidence="1">IBT 30761</strain>
    </source>
</reference>
<keyword evidence="2" id="KW-1185">Reference proteome</keyword>